<dbReference type="EMBL" id="JAHUTI010051051">
    <property type="protein sequence ID" value="MED6248961.1"/>
    <property type="molecule type" value="Genomic_DNA"/>
</dbReference>
<proteinExistence type="predicted"/>
<sequence>MLRFSVVSHLPGPAAPVCLHRDVGVGVWVIRARIEPPHLVSSHVVRAGDQLSRKRDGAAVRNWRSHSASVRTFQRTLLPGSASSRFAKCRAPWLILRTGCWRWSPRKNEHSAYTEAYKVCSVSAGAMSDGLGETVGDEDQGRTSEEEDGGTGVNYDRQSDGRSRAFYIIKELVDTERFHVKALRLLQK</sequence>
<feature type="region of interest" description="Disordered" evidence="1">
    <location>
        <begin position="130"/>
        <end position="157"/>
    </location>
</feature>
<evidence type="ECO:0000313" key="2">
    <source>
        <dbReference type="EMBL" id="MED6248961.1"/>
    </source>
</evidence>
<organism evidence="2 3">
    <name type="scientific">Ataeniobius toweri</name>
    <dbReference type="NCBI Taxonomy" id="208326"/>
    <lineage>
        <taxon>Eukaryota</taxon>
        <taxon>Metazoa</taxon>
        <taxon>Chordata</taxon>
        <taxon>Craniata</taxon>
        <taxon>Vertebrata</taxon>
        <taxon>Euteleostomi</taxon>
        <taxon>Actinopterygii</taxon>
        <taxon>Neopterygii</taxon>
        <taxon>Teleostei</taxon>
        <taxon>Neoteleostei</taxon>
        <taxon>Acanthomorphata</taxon>
        <taxon>Ovalentaria</taxon>
        <taxon>Atherinomorphae</taxon>
        <taxon>Cyprinodontiformes</taxon>
        <taxon>Goodeidae</taxon>
        <taxon>Ataeniobius</taxon>
    </lineage>
</organism>
<evidence type="ECO:0000313" key="3">
    <source>
        <dbReference type="Proteomes" id="UP001345963"/>
    </source>
</evidence>
<accession>A0ABU7BEC1</accession>
<keyword evidence="3" id="KW-1185">Reference proteome</keyword>
<dbReference type="Proteomes" id="UP001345963">
    <property type="component" value="Unassembled WGS sequence"/>
</dbReference>
<comment type="caution">
    <text evidence="2">The sequence shown here is derived from an EMBL/GenBank/DDBJ whole genome shotgun (WGS) entry which is preliminary data.</text>
</comment>
<evidence type="ECO:0000256" key="1">
    <source>
        <dbReference type="SAM" id="MobiDB-lite"/>
    </source>
</evidence>
<reference evidence="2 3" key="1">
    <citation type="submission" date="2021-07" db="EMBL/GenBank/DDBJ databases">
        <authorList>
            <person name="Palmer J.M."/>
        </authorList>
    </citation>
    <scope>NUCLEOTIDE SEQUENCE [LARGE SCALE GENOMIC DNA]</scope>
    <source>
        <strain evidence="2 3">AT_MEX2019</strain>
        <tissue evidence="2">Muscle</tissue>
    </source>
</reference>
<evidence type="ECO:0008006" key="4">
    <source>
        <dbReference type="Google" id="ProtNLM"/>
    </source>
</evidence>
<name>A0ABU7BEC1_9TELE</name>
<feature type="non-terminal residue" evidence="2">
    <location>
        <position position="188"/>
    </location>
</feature>
<gene>
    <name evidence="2" type="ORF">ATANTOWER_007553</name>
</gene>
<protein>
    <recommendedName>
        <fullName evidence="4">DH domain-containing protein</fullName>
    </recommendedName>
</protein>